<keyword evidence="3" id="KW-1185">Reference proteome</keyword>
<sequence length="182" mass="19628">MKFPRALLALDIRVLRLVAGALSAVILLVGWGQILRPAWQSRQAVLTQTAGIREAIASLPDQQAQADALAAEAARLETTLDAADTAPARLPGVLDSLARSQGVELLPVFPGQQNESDGLVETRYDLEASGSYPQLVGWLAAIEARLPNAGLQEIRFTRQVSSGSVNLRLRLAVYRRPATRQP</sequence>
<dbReference type="RefSeq" id="WP_284187062.1">
    <property type="nucleotide sequence ID" value="NZ_BSPX01000011.1"/>
</dbReference>
<dbReference type="Gene3D" id="3.30.70.60">
    <property type="match status" value="1"/>
</dbReference>
<dbReference type="Proteomes" id="UP001157167">
    <property type="component" value="Unassembled WGS sequence"/>
</dbReference>
<evidence type="ECO:0008006" key="4">
    <source>
        <dbReference type="Google" id="ProtNLM"/>
    </source>
</evidence>
<evidence type="ECO:0000256" key="1">
    <source>
        <dbReference type="SAM" id="Coils"/>
    </source>
</evidence>
<gene>
    <name evidence="2" type="ORF">GCM10007933_11050</name>
</gene>
<organism evidence="2 3">
    <name type="scientific">Zoogloea oryzae</name>
    <dbReference type="NCBI Taxonomy" id="310767"/>
    <lineage>
        <taxon>Bacteria</taxon>
        <taxon>Pseudomonadati</taxon>
        <taxon>Pseudomonadota</taxon>
        <taxon>Betaproteobacteria</taxon>
        <taxon>Rhodocyclales</taxon>
        <taxon>Zoogloeaceae</taxon>
        <taxon>Zoogloea</taxon>
    </lineage>
</organism>
<name>A0ABQ6F7V9_9RHOO</name>
<dbReference type="EMBL" id="BSPX01000011">
    <property type="protein sequence ID" value="GLT21653.1"/>
    <property type="molecule type" value="Genomic_DNA"/>
</dbReference>
<dbReference type="InterPro" id="IPR014717">
    <property type="entry name" value="Transl_elong_EF1B/ribsomal_bS6"/>
</dbReference>
<protein>
    <recommendedName>
        <fullName evidence="4">Type 4a pilus biogenesis protein PilO</fullName>
    </recommendedName>
</protein>
<accession>A0ABQ6F7V9</accession>
<proteinExistence type="predicted"/>
<feature type="coiled-coil region" evidence="1">
    <location>
        <begin position="59"/>
        <end position="86"/>
    </location>
</feature>
<comment type="caution">
    <text evidence="2">The sequence shown here is derived from an EMBL/GenBank/DDBJ whole genome shotgun (WGS) entry which is preliminary data.</text>
</comment>
<reference evidence="3" key="1">
    <citation type="journal article" date="2019" name="Int. J. Syst. Evol. Microbiol.">
        <title>The Global Catalogue of Microorganisms (GCM) 10K type strain sequencing project: providing services to taxonomists for standard genome sequencing and annotation.</title>
        <authorList>
            <consortium name="The Broad Institute Genomics Platform"/>
            <consortium name="The Broad Institute Genome Sequencing Center for Infectious Disease"/>
            <person name="Wu L."/>
            <person name="Ma J."/>
        </authorList>
    </citation>
    <scope>NUCLEOTIDE SEQUENCE [LARGE SCALE GENOMIC DNA]</scope>
    <source>
        <strain evidence="3">NBRC 102407</strain>
    </source>
</reference>
<evidence type="ECO:0000313" key="3">
    <source>
        <dbReference type="Proteomes" id="UP001157167"/>
    </source>
</evidence>
<keyword evidence="1" id="KW-0175">Coiled coil</keyword>
<evidence type="ECO:0000313" key="2">
    <source>
        <dbReference type="EMBL" id="GLT21653.1"/>
    </source>
</evidence>